<feature type="transmembrane region" description="Helical" evidence="1">
    <location>
        <begin position="100"/>
        <end position="116"/>
    </location>
</feature>
<dbReference type="Pfam" id="PF04892">
    <property type="entry name" value="VanZ"/>
    <property type="match status" value="1"/>
</dbReference>
<dbReference type="NCBIfam" id="NF037970">
    <property type="entry name" value="vanZ_1"/>
    <property type="match status" value="1"/>
</dbReference>
<evidence type="ECO:0000256" key="1">
    <source>
        <dbReference type="SAM" id="Phobius"/>
    </source>
</evidence>
<feature type="transmembrane region" description="Helical" evidence="1">
    <location>
        <begin position="39"/>
        <end position="60"/>
    </location>
</feature>
<keyword evidence="1" id="KW-1133">Transmembrane helix</keyword>
<name>A0ABW7MTP1_9FLAO</name>
<dbReference type="PANTHER" id="PTHR28008:SF1">
    <property type="entry name" value="DOMAIN PROTEIN, PUTATIVE (AFU_ORTHOLOGUE AFUA_3G10980)-RELATED"/>
    <property type="match status" value="1"/>
</dbReference>
<feature type="domain" description="VanZ-like" evidence="2">
    <location>
        <begin position="38"/>
        <end position="116"/>
    </location>
</feature>
<dbReference type="InterPro" id="IPR006976">
    <property type="entry name" value="VanZ-like"/>
</dbReference>
<evidence type="ECO:0000313" key="3">
    <source>
        <dbReference type="EMBL" id="MFH6768522.1"/>
    </source>
</evidence>
<keyword evidence="1" id="KW-0812">Transmembrane</keyword>
<gene>
    <name evidence="3" type="ORF">V8G56_07235</name>
</gene>
<dbReference type="PANTHER" id="PTHR28008">
    <property type="entry name" value="DOMAIN PROTEIN, PUTATIVE (AFU_ORTHOLOGUE AFUA_3G10980)-RELATED"/>
    <property type="match status" value="1"/>
</dbReference>
<reference evidence="3 4" key="1">
    <citation type="submission" date="2024-02" db="EMBL/GenBank/DDBJ databases">
        <title>A Gaetbulibacter species isolated from tidal flats and genomic insights of their niches.</title>
        <authorList>
            <person name="Ye Y."/>
        </authorList>
    </citation>
    <scope>NUCLEOTIDE SEQUENCE [LARGE SCALE GENOMIC DNA]</scope>
    <source>
        <strain evidence="3 4">KEM-8</strain>
    </source>
</reference>
<accession>A0ABW7MTP1</accession>
<dbReference type="Proteomes" id="UP001610104">
    <property type="component" value="Unassembled WGS sequence"/>
</dbReference>
<comment type="caution">
    <text evidence="3">The sequence shown here is derived from an EMBL/GenBank/DDBJ whole genome shotgun (WGS) entry which is preliminary data.</text>
</comment>
<keyword evidence="1" id="KW-0472">Membrane</keyword>
<organism evidence="3 4">
    <name type="scientific">Gaetbulibacter aquiaggeris</name>
    <dbReference type="NCBI Taxonomy" id="1735373"/>
    <lineage>
        <taxon>Bacteria</taxon>
        <taxon>Pseudomonadati</taxon>
        <taxon>Bacteroidota</taxon>
        <taxon>Flavobacteriia</taxon>
        <taxon>Flavobacteriales</taxon>
        <taxon>Flavobacteriaceae</taxon>
        <taxon>Gaetbulibacter</taxon>
    </lineage>
</organism>
<protein>
    <submittedName>
        <fullName evidence="3">VanZ family protein</fullName>
    </submittedName>
</protein>
<keyword evidence="4" id="KW-1185">Reference proteome</keyword>
<proteinExistence type="predicted"/>
<dbReference type="EMBL" id="JBAWKC010000002">
    <property type="protein sequence ID" value="MFH6768522.1"/>
    <property type="molecule type" value="Genomic_DNA"/>
</dbReference>
<dbReference type="RefSeq" id="WP_395437779.1">
    <property type="nucleotide sequence ID" value="NZ_JBAWKC010000002.1"/>
</dbReference>
<evidence type="ECO:0000259" key="2">
    <source>
        <dbReference type="Pfam" id="PF04892"/>
    </source>
</evidence>
<sequence>MLKTYFFVITILYSIALTVVCLIELNGFIEVKISNGDKIFHSLSYVVLTVLWYYTFYYNLKFNKINALIYAVAVSIIFGIVIEVLQGAVTTYRSSDINDVVANSFGAILAAVVIAVKNKYILK</sequence>
<feature type="transmembrane region" description="Helical" evidence="1">
    <location>
        <begin position="5"/>
        <end position="27"/>
    </location>
</feature>
<evidence type="ECO:0000313" key="4">
    <source>
        <dbReference type="Proteomes" id="UP001610104"/>
    </source>
</evidence>
<feature type="transmembrane region" description="Helical" evidence="1">
    <location>
        <begin position="67"/>
        <end position="88"/>
    </location>
</feature>